<sequence length="59" mass="6419">MAENAQMVIKYSGRRSLFAAKSGPRVSKSWPRLHSVDNVVAEEQEGAHDSKCAACSEPT</sequence>
<name>A0A0E9XPB9_ANGAN</name>
<protein>
    <submittedName>
        <fullName evidence="1">Uncharacterized protein</fullName>
    </submittedName>
</protein>
<organism evidence="1">
    <name type="scientific">Anguilla anguilla</name>
    <name type="common">European freshwater eel</name>
    <name type="synonym">Muraena anguilla</name>
    <dbReference type="NCBI Taxonomy" id="7936"/>
    <lineage>
        <taxon>Eukaryota</taxon>
        <taxon>Metazoa</taxon>
        <taxon>Chordata</taxon>
        <taxon>Craniata</taxon>
        <taxon>Vertebrata</taxon>
        <taxon>Euteleostomi</taxon>
        <taxon>Actinopterygii</taxon>
        <taxon>Neopterygii</taxon>
        <taxon>Teleostei</taxon>
        <taxon>Anguilliformes</taxon>
        <taxon>Anguillidae</taxon>
        <taxon>Anguilla</taxon>
    </lineage>
</organism>
<dbReference type="AlphaFoldDB" id="A0A0E9XPB9"/>
<evidence type="ECO:0000313" key="1">
    <source>
        <dbReference type="EMBL" id="JAI04485.1"/>
    </source>
</evidence>
<dbReference type="EMBL" id="GBXM01004093">
    <property type="protein sequence ID" value="JAI04485.1"/>
    <property type="molecule type" value="Transcribed_RNA"/>
</dbReference>
<accession>A0A0E9XPB9</accession>
<reference evidence="1" key="1">
    <citation type="submission" date="2014-11" db="EMBL/GenBank/DDBJ databases">
        <authorList>
            <person name="Amaro Gonzalez C."/>
        </authorList>
    </citation>
    <scope>NUCLEOTIDE SEQUENCE</scope>
</reference>
<reference evidence="1" key="2">
    <citation type="journal article" date="2015" name="Fish Shellfish Immunol.">
        <title>Early steps in the European eel (Anguilla anguilla)-Vibrio vulnificus interaction in the gills: Role of the RtxA13 toxin.</title>
        <authorList>
            <person name="Callol A."/>
            <person name="Pajuelo D."/>
            <person name="Ebbesson L."/>
            <person name="Teles M."/>
            <person name="MacKenzie S."/>
            <person name="Amaro C."/>
        </authorList>
    </citation>
    <scope>NUCLEOTIDE SEQUENCE</scope>
</reference>
<proteinExistence type="predicted"/>